<name>A0A1S8SKI3_CLOBE</name>
<accession>A0A1S8SKI3</accession>
<proteinExistence type="predicted"/>
<sequence length="105" mass="11988">MSDLKTKRKAKIPKLLKSLVKKGYIQITKVGKENAYKSLKYLFLSELADNNSKPNIDKKANDSKVMQTFNYVIERKADYLYSYTLCTIKNISKITKTCTPAGNDN</sequence>
<reference evidence="1 2" key="1">
    <citation type="submission" date="2016-05" db="EMBL/GenBank/DDBJ databases">
        <title>Microbial solvent formation.</title>
        <authorList>
            <person name="Poehlein A."/>
            <person name="Montoya Solano J.D."/>
            <person name="Flitsch S."/>
            <person name="Krabben P."/>
            <person name="Duerre P."/>
            <person name="Daniel R."/>
        </authorList>
    </citation>
    <scope>NUCLEOTIDE SEQUENCE [LARGE SCALE GENOMIC DNA]</scope>
    <source>
        <strain evidence="1 2">DSM 53</strain>
    </source>
</reference>
<dbReference type="Proteomes" id="UP000190973">
    <property type="component" value="Unassembled WGS sequence"/>
</dbReference>
<dbReference type="EMBL" id="LZZI01000003">
    <property type="protein sequence ID" value="OOM65842.1"/>
    <property type="molecule type" value="Genomic_DNA"/>
</dbReference>
<organism evidence="1 2">
    <name type="scientific">Clostridium beijerinckii</name>
    <name type="common">Clostridium MP</name>
    <dbReference type="NCBI Taxonomy" id="1520"/>
    <lineage>
        <taxon>Bacteria</taxon>
        <taxon>Bacillati</taxon>
        <taxon>Bacillota</taxon>
        <taxon>Clostridia</taxon>
        <taxon>Eubacteriales</taxon>
        <taxon>Clostridiaceae</taxon>
        <taxon>Clostridium</taxon>
    </lineage>
</organism>
<evidence type="ECO:0000313" key="1">
    <source>
        <dbReference type="EMBL" id="OOM65842.1"/>
    </source>
</evidence>
<evidence type="ECO:0000313" key="2">
    <source>
        <dbReference type="Proteomes" id="UP000190973"/>
    </source>
</evidence>
<protein>
    <submittedName>
        <fullName evidence="1">Uncharacterized protein</fullName>
    </submittedName>
</protein>
<gene>
    <name evidence="1" type="ORF">CLBCK_02180</name>
</gene>
<comment type="caution">
    <text evidence="1">The sequence shown here is derived from an EMBL/GenBank/DDBJ whole genome shotgun (WGS) entry which is preliminary data.</text>
</comment>
<dbReference type="AlphaFoldDB" id="A0A1S8SKI3"/>